<dbReference type="Pfam" id="PF06042">
    <property type="entry name" value="NTP_transf_6"/>
    <property type="match status" value="1"/>
</dbReference>
<dbReference type="PANTHER" id="PTHR39166:SF1">
    <property type="entry name" value="BLL1166 PROTEIN"/>
    <property type="match status" value="1"/>
</dbReference>
<proteinExistence type="predicted"/>
<evidence type="ECO:0000313" key="2">
    <source>
        <dbReference type="Proteomes" id="UP001597079"/>
    </source>
</evidence>
<dbReference type="Proteomes" id="UP001597079">
    <property type="component" value="Unassembled WGS sequence"/>
</dbReference>
<comment type="caution">
    <text evidence="1">The sequence shown here is derived from an EMBL/GenBank/DDBJ whole genome shotgun (WGS) entry which is preliminary data.</text>
</comment>
<sequence>MNEQNIIKLISDDNWMMHVLRLVRSLKLPDWCVCAGFVRSKVWDHLHGFDTSTPLSDVDVVYFDADNTKETPEKAYEKVLQQLDASIPWSVKNQARMHTKNGHVPYVSTEDGLANFPEVCTAIGAHLDDNDQMRLIAPYGIDDLVNLVVRPTPFFTAEDKKDVYAQRVDSKRWKQTWNCLSIIRV</sequence>
<protein>
    <submittedName>
        <fullName evidence="1">Nucleotidyltransferase family protein</fullName>
    </submittedName>
</protein>
<name>A0ABW4JG28_9BACL</name>
<dbReference type="PANTHER" id="PTHR39166">
    <property type="entry name" value="BLL1166 PROTEIN"/>
    <property type="match status" value="1"/>
</dbReference>
<reference evidence="2" key="1">
    <citation type="journal article" date="2019" name="Int. J. Syst. Evol. Microbiol.">
        <title>The Global Catalogue of Microorganisms (GCM) 10K type strain sequencing project: providing services to taxonomists for standard genome sequencing and annotation.</title>
        <authorList>
            <consortium name="The Broad Institute Genomics Platform"/>
            <consortium name="The Broad Institute Genome Sequencing Center for Infectious Disease"/>
            <person name="Wu L."/>
            <person name="Ma J."/>
        </authorList>
    </citation>
    <scope>NUCLEOTIDE SEQUENCE [LARGE SCALE GENOMIC DNA]</scope>
    <source>
        <strain evidence="2">CGMCC 1.12286</strain>
    </source>
</reference>
<accession>A0ABW4JG28</accession>
<gene>
    <name evidence="1" type="ORF">ACFSB2_06605</name>
</gene>
<dbReference type="InterPro" id="IPR009267">
    <property type="entry name" value="NTP_transf_6"/>
</dbReference>
<dbReference type="RefSeq" id="WP_377942246.1">
    <property type="nucleotide sequence ID" value="NZ_JBHUCX010000020.1"/>
</dbReference>
<evidence type="ECO:0000313" key="1">
    <source>
        <dbReference type="EMBL" id="MFD1674375.1"/>
    </source>
</evidence>
<organism evidence="1 2">
    <name type="scientific">Alicyclobacillus fodiniaquatilis</name>
    <dbReference type="NCBI Taxonomy" id="1661150"/>
    <lineage>
        <taxon>Bacteria</taxon>
        <taxon>Bacillati</taxon>
        <taxon>Bacillota</taxon>
        <taxon>Bacilli</taxon>
        <taxon>Bacillales</taxon>
        <taxon>Alicyclobacillaceae</taxon>
        <taxon>Alicyclobacillus</taxon>
    </lineage>
</organism>
<dbReference type="EMBL" id="JBHUCX010000020">
    <property type="protein sequence ID" value="MFD1674375.1"/>
    <property type="molecule type" value="Genomic_DNA"/>
</dbReference>
<keyword evidence="2" id="KW-1185">Reference proteome</keyword>